<dbReference type="OrthoDB" id="7365244at2"/>
<sequence>MYHYTEGGLTNVWLSNGFREEDTPYGKGVSIEDIEGLHRVIGMKLVKERAQLTGAEFRFLRKELGLSQAKLAHWWGYEAQSVAGWEKRGRVPRIADRFIRAFYLEKVSGNPSVLEIVERLADTDREEAPKLTFEETSDGWRLAA</sequence>
<accession>A0A6C2D637</accession>
<organism evidence="1 2">
    <name type="scientific">Zoogloea oleivorans</name>
    <dbReference type="NCBI Taxonomy" id="1552750"/>
    <lineage>
        <taxon>Bacteria</taxon>
        <taxon>Pseudomonadati</taxon>
        <taxon>Pseudomonadota</taxon>
        <taxon>Betaproteobacteria</taxon>
        <taxon>Rhodocyclales</taxon>
        <taxon>Zoogloeaceae</taxon>
        <taxon>Zoogloea</taxon>
    </lineage>
</organism>
<dbReference type="SUPFAM" id="SSF47413">
    <property type="entry name" value="lambda repressor-like DNA-binding domains"/>
    <property type="match status" value="1"/>
</dbReference>
<protein>
    <submittedName>
        <fullName evidence="1">Transcriptional regulator</fullName>
    </submittedName>
</protein>
<dbReference type="Gene3D" id="1.10.260.40">
    <property type="entry name" value="lambda repressor-like DNA-binding domains"/>
    <property type="match status" value="1"/>
</dbReference>
<dbReference type="RefSeq" id="WP_148577879.1">
    <property type="nucleotide sequence ID" value="NZ_SDKK01000003.1"/>
</dbReference>
<dbReference type="Proteomes" id="UP000389128">
    <property type="component" value="Unassembled WGS sequence"/>
</dbReference>
<comment type="caution">
    <text evidence="1">The sequence shown here is derived from an EMBL/GenBank/DDBJ whole genome shotgun (WGS) entry which is preliminary data.</text>
</comment>
<dbReference type="AlphaFoldDB" id="A0A6C2D637"/>
<name>A0A6C2D637_9RHOO</name>
<evidence type="ECO:0000313" key="1">
    <source>
        <dbReference type="EMBL" id="TYC61344.1"/>
    </source>
</evidence>
<dbReference type="GO" id="GO:0003677">
    <property type="term" value="F:DNA binding"/>
    <property type="evidence" value="ECO:0007669"/>
    <property type="project" value="InterPro"/>
</dbReference>
<dbReference type="EMBL" id="SDKK01000003">
    <property type="protein sequence ID" value="TYC61344.1"/>
    <property type="molecule type" value="Genomic_DNA"/>
</dbReference>
<evidence type="ECO:0000313" key="2">
    <source>
        <dbReference type="Proteomes" id="UP000389128"/>
    </source>
</evidence>
<gene>
    <name evidence="1" type="ORF">ETQ85_04625</name>
</gene>
<reference evidence="1 2" key="1">
    <citation type="submission" date="2019-01" db="EMBL/GenBank/DDBJ databases">
        <title>Zoogloea oleivorans genome sequencing and assembly.</title>
        <authorList>
            <person name="Tancsics A."/>
            <person name="Farkas M."/>
            <person name="Kriszt B."/>
            <person name="Maroti G."/>
            <person name="Horvath B."/>
        </authorList>
    </citation>
    <scope>NUCLEOTIDE SEQUENCE [LARGE SCALE GENOMIC DNA]</scope>
    <source>
        <strain evidence="1 2">Buc</strain>
    </source>
</reference>
<keyword evidence="2" id="KW-1185">Reference proteome</keyword>
<proteinExistence type="predicted"/>
<dbReference type="InterPro" id="IPR010982">
    <property type="entry name" value="Lambda_DNA-bd_dom_sf"/>
</dbReference>